<comment type="caution">
    <text evidence="2">The sequence shown here is derived from an EMBL/GenBank/DDBJ whole genome shotgun (WGS) entry which is preliminary data.</text>
</comment>
<dbReference type="RefSeq" id="WP_065853248.1">
    <property type="nucleotide sequence ID" value="NZ_LYPC01000020.1"/>
</dbReference>
<accession>A0A1C1A1I8</accession>
<proteinExistence type="predicted"/>
<protein>
    <submittedName>
        <fullName evidence="2">Uncharacterized protein</fullName>
    </submittedName>
</protein>
<sequence>MVFLSCLAQIPDIGWRMTRGNRSFATFKRTYVAFQKAKRKKTYLVQKGIRLLRYHELPFDLVIMIQRNRQRKWEVTGIVGRLAMPNKVVTNNHSGGRPMPVGKLLSPFTPKKE</sequence>
<evidence type="ECO:0000256" key="1">
    <source>
        <dbReference type="SAM" id="MobiDB-lite"/>
    </source>
</evidence>
<dbReference type="OrthoDB" id="7869153at2"/>
<dbReference type="STRING" id="512399.A8709_26670"/>
<name>A0A1C1A1I8_9BACL</name>
<keyword evidence="3" id="KW-1185">Reference proteome</keyword>
<evidence type="ECO:0000313" key="3">
    <source>
        <dbReference type="Proteomes" id="UP000093309"/>
    </source>
</evidence>
<dbReference type="EMBL" id="LYPC01000020">
    <property type="protein sequence ID" value="OCT14396.1"/>
    <property type="molecule type" value="Genomic_DNA"/>
</dbReference>
<feature type="region of interest" description="Disordered" evidence="1">
    <location>
        <begin position="89"/>
        <end position="113"/>
    </location>
</feature>
<reference evidence="3" key="1">
    <citation type="submission" date="2016-05" db="EMBL/GenBank/DDBJ databases">
        <title>Paenibacillus oryzae. sp. nov., isolated from the rice root.</title>
        <authorList>
            <person name="Zhang J."/>
            <person name="Zhang X."/>
        </authorList>
    </citation>
    <scope>NUCLEOTIDE SEQUENCE [LARGE SCALE GENOMIC DNA]</scope>
    <source>
        <strain evidence="3">KCTC13222</strain>
    </source>
</reference>
<dbReference type="Pfam" id="PF14398">
    <property type="entry name" value="ATPgrasp_YheCD"/>
    <property type="match status" value="1"/>
</dbReference>
<gene>
    <name evidence="2" type="ORF">A8709_26670</name>
</gene>
<dbReference type="InterPro" id="IPR026838">
    <property type="entry name" value="YheC/D"/>
</dbReference>
<dbReference type="Proteomes" id="UP000093309">
    <property type="component" value="Unassembled WGS sequence"/>
</dbReference>
<organism evidence="2 3">
    <name type="scientific">Paenibacillus pectinilyticus</name>
    <dbReference type="NCBI Taxonomy" id="512399"/>
    <lineage>
        <taxon>Bacteria</taxon>
        <taxon>Bacillati</taxon>
        <taxon>Bacillota</taxon>
        <taxon>Bacilli</taxon>
        <taxon>Bacillales</taxon>
        <taxon>Paenibacillaceae</taxon>
        <taxon>Paenibacillus</taxon>
    </lineage>
</organism>
<dbReference type="AlphaFoldDB" id="A0A1C1A1I8"/>
<evidence type="ECO:0000313" key="2">
    <source>
        <dbReference type="EMBL" id="OCT14396.1"/>
    </source>
</evidence>